<dbReference type="AlphaFoldDB" id="A0A434AGR4"/>
<feature type="transmembrane region" description="Helical" evidence="6">
    <location>
        <begin position="742"/>
        <end position="765"/>
    </location>
</feature>
<dbReference type="InterPro" id="IPR025857">
    <property type="entry name" value="MacB_PCD"/>
</dbReference>
<evidence type="ECO:0000256" key="1">
    <source>
        <dbReference type="ARBA" id="ARBA00004651"/>
    </source>
</evidence>
<dbReference type="EMBL" id="RJJX01000019">
    <property type="protein sequence ID" value="RUT73568.1"/>
    <property type="molecule type" value="Genomic_DNA"/>
</dbReference>
<feature type="transmembrane region" description="Helical" evidence="6">
    <location>
        <begin position="371"/>
        <end position="396"/>
    </location>
</feature>
<dbReference type="RefSeq" id="WP_127344352.1">
    <property type="nucleotide sequence ID" value="NZ_RJJX01000019.1"/>
</dbReference>
<keyword evidence="4 6" id="KW-1133">Transmembrane helix</keyword>
<keyword evidence="10" id="KW-1185">Reference proteome</keyword>
<feature type="domain" description="MacB-like periplasmic core" evidence="8">
    <location>
        <begin position="20"/>
        <end position="241"/>
    </location>
</feature>
<dbReference type="Pfam" id="PF02687">
    <property type="entry name" value="FtsX"/>
    <property type="match status" value="1"/>
</dbReference>
<feature type="domain" description="MacB-like periplasmic core" evidence="8">
    <location>
        <begin position="425"/>
        <end position="601"/>
    </location>
</feature>
<feature type="transmembrane region" description="Helical" evidence="6">
    <location>
        <begin position="712"/>
        <end position="730"/>
    </location>
</feature>
<dbReference type="GO" id="GO:0022857">
    <property type="term" value="F:transmembrane transporter activity"/>
    <property type="evidence" value="ECO:0007669"/>
    <property type="project" value="TreeGrafter"/>
</dbReference>
<dbReference type="InterPro" id="IPR003838">
    <property type="entry name" value="ABC3_permease_C"/>
</dbReference>
<sequence>MIKILLHTVLRGLSRQKVYSLINILGLATGVTCTLLILIWIEFETSYDTFHQDVKQIYSVYENQKYADGDIFSVYSTPSPLAETLKKDIPEIENATRIVSSWGQLTVNVGGRNFIEKGGKIVDADFFKIFSFEKIYGDTTNCFLNPNSIVLSQKIANKYFGDINPVGKTVVINSKYKFEVSAVLENARENSSITYDFLLPFNFFQEFWDYDLKDWEANTFHTFVKLRKNANRNDVRKKISKIISKHVLNSNVELDMQAFGDYHLYSINKGSAGPIWYVRLFFIVAIVILLIACFNYMNLATARSERRSKEVAIRKVVGAQRRGLVGLFLGESLFFTIIALGISIVLVELLLPEFGDMINRHLELNPGNYKFFFATIIVVLLTGIVSGSYPAAYLSSFAPIQIIRGFSRHDSALVRKILVVIQFTMSVALFISTGIIYQQLAFLKRSDIGYNKDNIVYVELGGNFNNNYEQLKNEWIKIPGVNWVTAANQMPVNFANSTWDVNWSGKLKEAGDILFQLSFVDFDFIETFEMNVIQGRTFSKQYGADTLQFIINESAASKMNMENSIGEKLTIWGKKGHIIGVVKDFNFNSLKVGVDPLIIMRNPAAFKYVGIRIGKDRQPVIINKIRKSWNKILPEIPFTYRRLSDDFDYFYQAESRMSKLFLSFTLVAFIISCLGLFGLASFITERKAREVAMRKVFGANMDQVFHLLLKDFLKWMLFAIAAAWTMAYFVMEWWLNGFAYRIHIGIGIFLISAMLTFLIAFLTIYKLISSLSGIAPANMLKYE</sequence>
<organism evidence="9 10">
    <name type="scientific">Ancylomarina longa</name>
    <dbReference type="NCBI Taxonomy" id="2487017"/>
    <lineage>
        <taxon>Bacteria</taxon>
        <taxon>Pseudomonadati</taxon>
        <taxon>Bacteroidota</taxon>
        <taxon>Bacteroidia</taxon>
        <taxon>Marinilabiliales</taxon>
        <taxon>Marinifilaceae</taxon>
        <taxon>Ancylomarina</taxon>
    </lineage>
</organism>
<dbReference type="GO" id="GO:0005886">
    <property type="term" value="C:plasma membrane"/>
    <property type="evidence" value="ECO:0007669"/>
    <property type="project" value="UniProtKB-SubCell"/>
</dbReference>
<evidence type="ECO:0000256" key="4">
    <source>
        <dbReference type="ARBA" id="ARBA00022989"/>
    </source>
</evidence>
<evidence type="ECO:0000313" key="10">
    <source>
        <dbReference type="Proteomes" id="UP000282985"/>
    </source>
</evidence>
<comment type="caution">
    <text evidence="9">The sequence shown here is derived from an EMBL/GenBank/DDBJ whole genome shotgun (WGS) entry which is preliminary data.</text>
</comment>
<feature type="transmembrane region" description="Helical" evidence="6">
    <location>
        <begin position="324"/>
        <end position="351"/>
    </location>
</feature>
<evidence type="ECO:0000259" key="7">
    <source>
        <dbReference type="Pfam" id="PF02687"/>
    </source>
</evidence>
<dbReference type="PANTHER" id="PTHR30572">
    <property type="entry name" value="MEMBRANE COMPONENT OF TRANSPORTER-RELATED"/>
    <property type="match status" value="1"/>
</dbReference>
<dbReference type="InterPro" id="IPR050250">
    <property type="entry name" value="Macrolide_Exporter_MacB"/>
</dbReference>
<evidence type="ECO:0000256" key="5">
    <source>
        <dbReference type="ARBA" id="ARBA00023136"/>
    </source>
</evidence>
<dbReference type="Proteomes" id="UP000282985">
    <property type="component" value="Unassembled WGS sequence"/>
</dbReference>
<feature type="domain" description="ABC3 transporter permease C-terminal" evidence="7">
    <location>
        <begin position="283"/>
        <end position="393"/>
    </location>
</feature>
<protein>
    <submittedName>
        <fullName evidence="9">ABC transporter permease</fullName>
    </submittedName>
</protein>
<keyword evidence="2" id="KW-1003">Cell membrane</keyword>
<feature type="transmembrane region" description="Helical" evidence="6">
    <location>
        <begin position="21"/>
        <end position="41"/>
    </location>
</feature>
<keyword evidence="3 6" id="KW-0812">Transmembrane</keyword>
<evidence type="ECO:0000256" key="3">
    <source>
        <dbReference type="ARBA" id="ARBA00022692"/>
    </source>
</evidence>
<feature type="transmembrane region" description="Helical" evidence="6">
    <location>
        <begin position="417"/>
        <end position="437"/>
    </location>
</feature>
<evidence type="ECO:0000256" key="6">
    <source>
        <dbReference type="SAM" id="Phobius"/>
    </source>
</evidence>
<feature type="transmembrane region" description="Helical" evidence="6">
    <location>
        <begin position="660"/>
        <end position="684"/>
    </location>
</feature>
<accession>A0A434AGR4</accession>
<dbReference type="OrthoDB" id="973461at2"/>
<proteinExistence type="predicted"/>
<keyword evidence="5 6" id="KW-0472">Membrane</keyword>
<name>A0A434AGR4_9BACT</name>
<dbReference type="PANTHER" id="PTHR30572:SF18">
    <property type="entry name" value="ABC-TYPE MACROLIDE FAMILY EXPORT SYSTEM PERMEASE COMPONENT 2"/>
    <property type="match status" value="1"/>
</dbReference>
<reference evidence="9 10" key="1">
    <citation type="submission" date="2018-11" db="EMBL/GenBank/DDBJ databases">
        <title>Parancylomarina longa gen. nov., sp. nov., isolated from sediments of southern Okinawa.</title>
        <authorList>
            <person name="Fu T."/>
        </authorList>
    </citation>
    <scope>NUCLEOTIDE SEQUENCE [LARGE SCALE GENOMIC DNA]</scope>
    <source>
        <strain evidence="9 10">T3-2 S1-C</strain>
    </source>
</reference>
<gene>
    <name evidence="9" type="ORF">DLK05_12745</name>
</gene>
<comment type="subcellular location">
    <subcellularLocation>
        <location evidence="1">Cell membrane</location>
        <topology evidence="1">Multi-pass membrane protein</topology>
    </subcellularLocation>
</comment>
<evidence type="ECO:0000256" key="2">
    <source>
        <dbReference type="ARBA" id="ARBA00022475"/>
    </source>
</evidence>
<evidence type="ECO:0000259" key="8">
    <source>
        <dbReference type="Pfam" id="PF12704"/>
    </source>
</evidence>
<dbReference type="Pfam" id="PF12704">
    <property type="entry name" value="MacB_PCD"/>
    <property type="match status" value="2"/>
</dbReference>
<evidence type="ECO:0000313" key="9">
    <source>
        <dbReference type="EMBL" id="RUT73568.1"/>
    </source>
</evidence>
<feature type="transmembrane region" description="Helical" evidence="6">
    <location>
        <begin position="276"/>
        <end position="297"/>
    </location>
</feature>